<reference evidence="1" key="1">
    <citation type="submission" date="2022-07" db="EMBL/GenBank/DDBJ databases">
        <title>Genome Sequence of Phlebia brevispora.</title>
        <authorList>
            <person name="Buettner E."/>
        </authorList>
    </citation>
    <scope>NUCLEOTIDE SEQUENCE</scope>
    <source>
        <strain evidence="1">MPL23</strain>
    </source>
</reference>
<organism evidence="1 2">
    <name type="scientific">Phlebia brevispora</name>
    <dbReference type="NCBI Taxonomy" id="194682"/>
    <lineage>
        <taxon>Eukaryota</taxon>
        <taxon>Fungi</taxon>
        <taxon>Dikarya</taxon>
        <taxon>Basidiomycota</taxon>
        <taxon>Agaricomycotina</taxon>
        <taxon>Agaricomycetes</taxon>
        <taxon>Polyporales</taxon>
        <taxon>Meruliaceae</taxon>
        <taxon>Phlebia</taxon>
    </lineage>
</organism>
<protein>
    <submittedName>
        <fullName evidence="1">Uncharacterized protein</fullName>
    </submittedName>
</protein>
<evidence type="ECO:0000313" key="1">
    <source>
        <dbReference type="EMBL" id="KAJ3524173.1"/>
    </source>
</evidence>
<dbReference type="EMBL" id="JANHOG010002365">
    <property type="protein sequence ID" value="KAJ3524173.1"/>
    <property type="molecule type" value="Genomic_DNA"/>
</dbReference>
<dbReference type="Proteomes" id="UP001148662">
    <property type="component" value="Unassembled WGS sequence"/>
</dbReference>
<name>A0ACC1RRL6_9APHY</name>
<comment type="caution">
    <text evidence="1">The sequence shown here is derived from an EMBL/GenBank/DDBJ whole genome shotgun (WGS) entry which is preliminary data.</text>
</comment>
<sequence>MRFAAPRSDSPIKRPTRRRSTYGVPSDSEDEEFSSEETVASSSTDSFVYESESEIPEPPPRTKRLGRSVSQQHNMEDMISSIRLRVTHRDAYEEWEQQTRKDAFVSARDEQAVVNSIRRQSLATSQTLNSSTRSSQRQKQIDEVQNMLARFKIAKDQEETKFKQAWKERDRQIWEKIEHVIKAEEEKVKAKLEAERRKREEEERKKKEAEERARQEEERRRQVAEKKRQEEEEQRKQLAQEEEEKIRLQELEKQRAEQEQAEAEERKALGMTTALEDWKRGRDYLNRLKTGPMRMVKGRKETKSVWSAARRQITPKIGQITNDAQAIARIVSLDQVTSYSQNV</sequence>
<accession>A0ACC1RRL6</accession>
<keyword evidence="2" id="KW-1185">Reference proteome</keyword>
<proteinExistence type="predicted"/>
<evidence type="ECO:0000313" key="2">
    <source>
        <dbReference type="Proteomes" id="UP001148662"/>
    </source>
</evidence>
<gene>
    <name evidence="1" type="ORF">NM688_g8606</name>
</gene>